<comment type="similarity">
    <text evidence="2 6">Belongs to the 4-toluene sulfonate uptake permease (TSUP) (TC 2.A.102) family.</text>
</comment>
<evidence type="ECO:0000256" key="5">
    <source>
        <dbReference type="ARBA" id="ARBA00023136"/>
    </source>
</evidence>
<feature type="transmembrane region" description="Helical" evidence="6">
    <location>
        <begin position="12"/>
        <end position="36"/>
    </location>
</feature>
<proteinExistence type="inferred from homology"/>
<comment type="subcellular location">
    <subcellularLocation>
        <location evidence="6">Cell membrane</location>
        <topology evidence="6">Multi-pass membrane protein</topology>
    </subcellularLocation>
    <subcellularLocation>
        <location evidence="1">Membrane</location>
        <topology evidence="1">Multi-pass membrane protein</topology>
    </subcellularLocation>
</comment>
<keyword evidence="3 6" id="KW-0812">Transmembrane</keyword>
<protein>
    <recommendedName>
        <fullName evidence="6">Probable membrane transporter protein</fullName>
    </recommendedName>
</protein>
<feature type="transmembrane region" description="Helical" evidence="6">
    <location>
        <begin position="137"/>
        <end position="155"/>
    </location>
</feature>
<feature type="transmembrane region" description="Helical" evidence="6">
    <location>
        <begin position="107"/>
        <end position="125"/>
    </location>
</feature>
<name>A0A6S6S1Y5_9GAMM</name>
<dbReference type="EMBL" id="CACVAY010000012">
    <property type="protein sequence ID" value="CAA6802371.1"/>
    <property type="molecule type" value="Genomic_DNA"/>
</dbReference>
<evidence type="ECO:0000313" key="7">
    <source>
        <dbReference type="EMBL" id="CAA6802371.1"/>
    </source>
</evidence>
<dbReference type="InterPro" id="IPR002781">
    <property type="entry name" value="TM_pro_TauE-like"/>
</dbReference>
<feature type="transmembrane region" description="Helical" evidence="6">
    <location>
        <begin position="80"/>
        <end position="101"/>
    </location>
</feature>
<feature type="transmembrane region" description="Helical" evidence="6">
    <location>
        <begin position="48"/>
        <end position="68"/>
    </location>
</feature>
<dbReference type="AlphaFoldDB" id="A0A6S6S1Y5"/>
<dbReference type="GO" id="GO:0005886">
    <property type="term" value="C:plasma membrane"/>
    <property type="evidence" value="ECO:0007669"/>
    <property type="project" value="UniProtKB-SubCell"/>
</dbReference>
<evidence type="ECO:0000256" key="2">
    <source>
        <dbReference type="ARBA" id="ARBA00009142"/>
    </source>
</evidence>
<dbReference type="PANTHER" id="PTHR43483:SF3">
    <property type="entry name" value="MEMBRANE TRANSPORTER PROTEIN HI_0806-RELATED"/>
    <property type="match status" value="1"/>
</dbReference>
<dbReference type="Pfam" id="PF01925">
    <property type="entry name" value="TauE"/>
    <property type="match status" value="1"/>
</dbReference>
<evidence type="ECO:0000256" key="4">
    <source>
        <dbReference type="ARBA" id="ARBA00022989"/>
    </source>
</evidence>
<dbReference type="PANTHER" id="PTHR43483">
    <property type="entry name" value="MEMBRANE TRANSPORTER PROTEIN HI_0806-RELATED"/>
    <property type="match status" value="1"/>
</dbReference>
<keyword evidence="5 6" id="KW-0472">Membrane</keyword>
<organism evidence="7">
    <name type="scientific">uncultured Thiotrichaceae bacterium</name>
    <dbReference type="NCBI Taxonomy" id="298394"/>
    <lineage>
        <taxon>Bacteria</taxon>
        <taxon>Pseudomonadati</taxon>
        <taxon>Pseudomonadota</taxon>
        <taxon>Gammaproteobacteria</taxon>
        <taxon>Thiotrichales</taxon>
        <taxon>Thiotrichaceae</taxon>
        <taxon>environmental samples</taxon>
    </lineage>
</organism>
<reference evidence="7" key="1">
    <citation type="submission" date="2020-01" db="EMBL/GenBank/DDBJ databases">
        <authorList>
            <person name="Meier V. D."/>
            <person name="Meier V D."/>
        </authorList>
    </citation>
    <scope>NUCLEOTIDE SEQUENCE</scope>
    <source>
        <strain evidence="7">HLG_WM_MAG_07</strain>
    </source>
</reference>
<keyword evidence="4 6" id="KW-1133">Transmembrane helix</keyword>
<accession>A0A6S6S1Y5</accession>
<feature type="transmembrane region" description="Helical" evidence="6">
    <location>
        <begin position="175"/>
        <end position="197"/>
    </location>
</feature>
<feature type="transmembrane region" description="Helical" evidence="6">
    <location>
        <begin position="209"/>
        <end position="230"/>
    </location>
</feature>
<evidence type="ECO:0000256" key="1">
    <source>
        <dbReference type="ARBA" id="ARBA00004141"/>
    </source>
</evidence>
<feature type="transmembrane region" description="Helical" evidence="6">
    <location>
        <begin position="242"/>
        <end position="260"/>
    </location>
</feature>
<evidence type="ECO:0000256" key="6">
    <source>
        <dbReference type="RuleBase" id="RU363041"/>
    </source>
</evidence>
<gene>
    <name evidence="7" type="ORF">HELGO_WM10907</name>
</gene>
<sequence>MEFLLYALTGVMAGFLAGLLGVGGGLVIVPALFAIYSGLGYENTHLMHLALGTSLATIIFTSISSVWAHHKRGAVQWDAVIRLSPGIVIGAWIGALIAKYLPSENLQWIFGIFELYVATQMLFAIKPAPHRSLPGNAGMFAAGSGIGAVSSIVGIGGGTLTVPFLSWCNIVMQKAVASSAACGLPIAVAGAVGYVVVGWGAEGLPAQSLGYVHLPSMLGVAVASVLLAPLGAKLAHQLPAQTLKRVFAVVLYLIAGYMLLGM</sequence>
<keyword evidence="6" id="KW-1003">Cell membrane</keyword>
<evidence type="ECO:0000256" key="3">
    <source>
        <dbReference type="ARBA" id="ARBA00022692"/>
    </source>
</evidence>